<name>A0A8B3SB82_9EURY</name>
<evidence type="ECO:0000313" key="2">
    <source>
        <dbReference type="Proteomes" id="UP000291831"/>
    </source>
</evidence>
<evidence type="ECO:0000313" key="1">
    <source>
        <dbReference type="EMBL" id="RZB33184.1"/>
    </source>
</evidence>
<dbReference type="AlphaFoldDB" id="A0A8B3SB82"/>
<organism evidence="1 2">
    <name type="scientific">Candidatus Argoarchaeum ethanivorans</name>
    <dbReference type="NCBI Taxonomy" id="2608793"/>
    <lineage>
        <taxon>Archaea</taxon>
        <taxon>Methanobacteriati</taxon>
        <taxon>Methanobacteriota</taxon>
        <taxon>Stenosarchaea group</taxon>
        <taxon>Methanomicrobia</taxon>
        <taxon>Methanosarcinales</taxon>
        <taxon>Methanosarcinales incertae sedis</taxon>
        <taxon>GOM Arc I cluster</taxon>
        <taxon>Candidatus Argoarchaeum</taxon>
    </lineage>
</organism>
<dbReference type="EMBL" id="RPGO01000002">
    <property type="protein sequence ID" value="RZB33184.1"/>
    <property type="molecule type" value="Genomic_DNA"/>
</dbReference>
<protein>
    <submittedName>
        <fullName evidence="1">Uncharacterized protein</fullName>
    </submittedName>
</protein>
<proteinExistence type="predicted"/>
<dbReference type="Proteomes" id="UP000291831">
    <property type="component" value="Unassembled WGS sequence"/>
</dbReference>
<accession>A0A8B3SB82</accession>
<sequence length="267" mass="30313">MNALNCTGCGMCCTSPIPPALLELLGMRVDDIDDTRVQYSNDVLLFPGEIKKLVEKGYADAIQLYGFDENLLIFRLFSPLAILDFTIFNPDDFPFGAKKGEKWVCSSCIFQRMGNYKRNHGMCGSAQRSCAVFQNLKTSSCVIHANQVRPEYCGIYPISTEYCPPHRITGKYSPEKLEEIKQWESRKNAGEYLIHIDTKNINPSSLTTKTMTKLLSKVTGINQNKIDRLRAHAYKNDPIAQHIATRFIEERNLMNKIKKGAKTNCWI</sequence>
<reference evidence="2" key="1">
    <citation type="submission" date="2019-01" db="EMBL/GenBank/DDBJ databases">
        <title>Anaerobic oxidation of ethane by archaea from a marine hydrocarbon seep.</title>
        <authorList>
            <person name="Musat F."/>
        </authorList>
    </citation>
    <scope>NUCLEOTIDE SEQUENCE [LARGE SCALE GENOMIC DNA]</scope>
</reference>
<comment type="caution">
    <text evidence="1">The sequence shown here is derived from an EMBL/GenBank/DDBJ whole genome shotgun (WGS) entry which is preliminary data.</text>
</comment>
<gene>
    <name evidence="1" type="ORF">AEth_00103</name>
</gene>